<feature type="compositionally biased region" description="Basic residues" evidence="1">
    <location>
        <begin position="224"/>
        <end position="233"/>
    </location>
</feature>
<dbReference type="GeneID" id="64969363"/>
<feature type="compositionally biased region" description="Low complexity" evidence="1">
    <location>
        <begin position="166"/>
        <end position="178"/>
    </location>
</feature>
<feature type="compositionally biased region" description="Polar residues" evidence="1">
    <location>
        <begin position="343"/>
        <end position="353"/>
    </location>
</feature>
<dbReference type="AlphaFoldDB" id="A0A7R8AJA7"/>
<keyword evidence="5" id="KW-1185">Reference proteome</keyword>
<feature type="region of interest" description="Disordered" evidence="1">
    <location>
        <begin position="221"/>
        <end position="263"/>
    </location>
</feature>
<evidence type="ECO:0000256" key="3">
    <source>
        <dbReference type="SAM" id="SignalP"/>
    </source>
</evidence>
<evidence type="ECO:0000256" key="1">
    <source>
        <dbReference type="SAM" id="MobiDB-lite"/>
    </source>
</evidence>
<dbReference type="EMBL" id="AP024443">
    <property type="protein sequence ID" value="BCS19358.1"/>
    <property type="molecule type" value="Genomic_DNA"/>
</dbReference>
<protein>
    <recommendedName>
        <fullName evidence="6">Mid2 domain-containing protein</fullName>
    </recommendedName>
</protein>
<feature type="chain" id="PRO_5030539270" description="Mid2 domain-containing protein" evidence="3">
    <location>
        <begin position="30"/>
        <end position="370"/>
    </location>
</feature>
<gene>
    <name evidence="4" type="ORF">APUU_12186A</name>
</gene>
<dbReference type="KEGG" id="apuu:APUU_12186A"/>
<reference evidence="4" key="2">
    <citation type="submission" date="2021-02" db="EMBL/GenBank/DDBJ databases">
        <title>Aspergillus puulaauensis MK2 genome sequence.</title>
        <authorList>
            <person name="Futagami T."/>
            <person name="Mori K."/>
            <person name="Kadooka C."/>
            <person name="Tanaka T."/>
        </authorList>
    </citation>
    <scope>NUCLEOTIDE SEQUENCE</scope>
    <source>
        <strain evidence="4">MK2</strain>
    </source>
</reference>
<evidence type="ECO:0008006" key="6">
    <source>
        <dbReference type="Google" id="ProtNLM"/>
    </source>
</evidence>
<accession>A0A7R8AJA7</accession>
<name>A0A7R8AJA7_9EURO</name>
<evidence type="ECO:0000313" key="5">
    <source>
        <dbReference type="Proteomes" id="UP000654913"/>
    </source>
</evidence>
<evidence type="ECO:0000256" key="2">
    <source>
        <dbReference type="SAM" id="Phobius"/>
    </source>
</evidence>
<feature type="compositionally biased region" description="Low complexity" evidence="1">
    <location>
        <begin position="139"/>
        <end position="156"/>
    </location>
</feature>
<evidence type="ECO:0000313" key="4">
    <source>
        <dbReference type="EMBL" id="BCS19358.1"/>
    </source>
</evidence>
<feature type="signal peptide" evidence="3">
    <location>
        <begin position="1"/>
        <end position="29"/>
    </location>
</feature>
<dbReference type="OrthoDB" id="4504712at2759"/>
<sequence length="370" mass="39600">MKKCSMFSLPVSICAWVLVIVVLSHNASATNSDRTYFTNPPSSQADADGMPDYELGNVLEISWTTDLDIFNISIWQRDRGSGNKSNGGNIFAKTNPSETINTFSWAVQTYSLDLSDSSIFFLAIEADSHSWTSANFNITSSSTKSSPSSSSSPISDSDSDSESDPDSPTTTDSPTSLTSTGKIALGLGAGIGAPLISLLAILAYFQYRSARRAYMHTQALQNHPGHHHHHHSHSQQPPPPAWRHPSASPGMDQLTVPPSILPPKQVPMSVPLYRNRSLPPSELPQKLARPVYEPPWEVHSDSAVGLAPGPAPAPVGLGVGVGNWSGDEYTTNTTRTGYGMDSRQGTRNTSVRSSAGLGIPELPGEGSNFI</sequence>
<reference evidence="4" key="1">
    <citation type="submission" date="2021-01" db="EMBL/GenBank/DDBJ databases">
        <authorList>
            <consortium name="Aspergillus puulaauensis MK2 genome sequencing consortium"/>
            <person name="Kazuki M."/>
            <person name="Futagami T."/>
        </authorList>
    </citation>
    <scope>NUCLEOTIDE SEQUENCE</scope>
    <source>
        <strain evidence="4">MK2</strain>
    </source>
</reference>
<proteinExistence type="predicted"/>
<organism evidence="4 5">
    <name type="scientific">Aspergillus puulaauensis</name>
    <dbReference type="NCBI Taxonomy" id="1220207"/>
    <lineage>
        <taxon>Eukaryota</taxon>
        <taxon>Fungi</taxon>
        <taxon>Dikarya</taxon>
        <taxon>Ascomycota</taxon>
        <taxon>Pezizomycotina</taxon>
        <taxon>Eurotiomycetes</taxon>
        <taxon>Eurotiomycetidae</taxon>
        <taxon>Eurotiales</taxon>
        <taxon>Aspergillaceae</taxon>
        <taxon>Aspergillus</taxon>
    </lineage>
</organism>
<keyword evidence="2" id="KW-1133">Transmembrane helix</keyword>
<feature type="region of interest" description="Disordered" evidence="1">
    <location>
        <begin position="333"/>
        <end position="370"/>
    </location>
</feature>
<feature type="transmembrane region" description="Helical" evidence="2">
    <location>
        <begin position="183"/>
        <end position="205"/>
    </location>
</feature>
<keyword evidence="2" id="KW-0472">Membrane</keyword>
<dbReference type="Proteomes" id="UP000654913">
    <property type="component" value="Chromosome 1"/>
</dbReference>
<feature type="region of interest" description="Disordered" evidence="1">
    <location>
        <begin position="139"/>
        <end position="178"/>
    </location>
</feature>
<keyword evidence="2" id="KW-0812">Transmembrane</keyword>
<keyword evidence="3" id="KW-0732">Signal</keyword>
<dbReference type="RefSeq" id="XP_041551552.1">
    <property type="nucleotide sequence ID" value="XM_041698359.1"/>
</dbReference>